<dbReference type="Proteomes" id="UP001596067">
    <property type="component" value="Unassembled WGS sequence"/>
</dbReference>
<dbReference type="RefSeq" id="WP_313763592.1">
    <property type="nucleotide sequence ID" value="NZ_BAAAVH010000113.1"/>
</dbReference>
<gene>
    <name evidence="2" type="ORF">ACFP0N_26345</name>
</gene>
<feature type="region of interest" description="Disordered" evidence="1">
    <location>
        <begin position="75"/>
        <end position="106"/>
    </location>
</feature>
<reference evidence="3" key="1">
    <citation type="journal article" date="2019" name="Int. J. Syst. Evol. Microbiol.">
        <title>The Global Catalogue of Microorganisms (GCM) 10K type strain sequencing project: providing services to taxonomists for standard genome sequencing and annotation.</title>
        <authorList>
            <consortium name="The Broad Institute Genomics Platform"/>
            <consortium name="The Broad Institute Genome Sequencing Center for Infectious Disease"/>
            <person name="Wu L."/>
            <person name="Ma J."/>
        </authorList>
    </citation>
    <scope>NUCLEOTIDE SEQUENCE [LARGE SCALE GENOMIC DNA]</scope>
    <source>
        <strain evidence="3">CGMCC 4.1469</strain>
    </source>
</reference>
<name>A0ABW1F3I4_9ACTN</name>
<comment type="caution">
    <text evidence="2">The sequence shown here is derived from an EMBL/GenBank/DDBJ whole genome shotgun (WGS) entry which is preliminary data.</text>
</comment>
<proteinExistence type="predicted"/>
<protein>
    <submittedName>
        <fullName evidence="2">Uncharacterized protein</fullName>
    </submittedName>
</protein>
<feature type="region of interest" description="Disordered" evidence="1">
    <location>
        <begin position="194"/>
        <end position="224"/>
    </location>
</feature>
<evidence type="ECO:0000256" key="1">
    <source>
        <dbReference type="SAM" id="MobiDB-lite"/>
    </source>
</evidence>
<evidence type="ECO:0000313" key="3">
    <source>
        <dbReference type="Proteomes" id="UP001596067"/>
    </source>
</evidence>
<keyword evidence="3" id="KW-1185">Reference proteome</keyword>
<accession>A0ABW1F3I4</accession>
<evidence type="ECO:0000313" key="2">
    <source>
        <dbReference type="EMBL" id="MFC5888492.1"/>
    </source>
</evidence>
<organism evidence="2 3">
    <name type="scientific">Kitasatospora aburaviensis</name>
    <dbReference type="NCBI Taxonomy" id="67265"/>
    <lineage>
        <taxon>Bacteria</taxon>
        <taxon>Bacillati</taxon>
        <taxon>Actinomycetota</taxon>
        <taxon>Actinomycetes</taxon>
        <taxon>Kitasatosporales</taxon>
        <taxon>Streptomycetaceae</taxon>
        <taxon>Kitasatospora</taxon>
    </lineage>
</organism>
<dbReference type="EMBL" id="JBHSOD010000041">
    <property type="protein sequence ID" value="MFC5888492.1"/>
    <property type="molecule type" value="Genomic_DNA"/>
</dbReference>
<sequence>MTIQRRAAGRLYDGSAEVARRLGRRAADANLWVKLGGGLVLWKGAPGLLDAAHQQPLLPVAAAGAWCWAAWRAGKPPDTATETSAEDAPEAAGDSPETGEEPAAKPEQAAEFLTMLHRLMPHPGDRIHLAQVAAEMSGDPTATGPVRDLCAAAGVTVTAVRVKGRGSSTGIYRRDLPPLPAPSPGPLSGVVVAGQHGQQQHQQHSEKGPEKGFVTTADPANPARSIIHWENAS</sequence>